<evidence type="ECO:0000313" key="2">
    <source>
        <dbReference type="Proteomes" id="UP000828941"/>
    </source>
</evidence>
<keyword evidence="2" id="KW-1185">Reference proteome</keyword>
<proteinExistence type="predicted"/>
<evidence type="ECO:0000313" key="1">
    <source>
        <dbReference type="EMBL" id="KAI4308550.1"/>
    </source>
</evidence>
<protein>
    <submittedName>
        <fullName evidence="1">Uncharacterized protein</fullName>
    </submittedName>
</protein>
<comment type="caution">
    <text evidence="1">The sequence shown here is derived from an EMBL/GenBank/DDBJ whole genome shotgun (WGS) entry which is preliminary data.</text>
</comment>
<dbReference type="Proteomes" id="UP000828941">
    <property type="component" value="Chromosome 12"/>
</dbReference>
<name>A0ACB9LG57_BAUVA</name>
<sequence length="86" mass="9081">MVATLMAAITFQAALNPPGVVGQTSTESGNTLYGCSDAYNVYENTTQEYTICTGEAGVAIIYSDEYLSFLLFSTFSFVASLSAAPL</sequence>
<gene>
    <name evidence="1" type="ORF">L6164_031609</name>
</gene>
<organism evidence="1 2">
    <name type="scientific">Bauhinia variegata</name>
    <name type="common">Purple orchid tree</name>
    <name type="synonym">Phanera variegata</name>
    <dbReference type="NCBI Taxonomy" id="167791"/>
    <lineage>
        <taxon>Eukaryota</taxon>
        <taxon>Viridiplantae</taxon>
        <taxon>Streptophyta</taxon>
        <taxon>Embryophyta</taxon>
        <taxon>Tracheophyta</taxon>
        <taxon>Spermatophyta</taxon>
        <taxon>Magnoliopsida</taxon>
        <taxon>eudicotyledons</taxon>
        <taxon>Gunneridae</taxon>
        <taxon>Pentapetalae</taxon>
        <taxon>rosids</taxon>
        <taxon>fabids</taxon>
        <taxon>Fabales</taxon>
        <taxon>Fabaceae</taxon>
        <taxon>Cercidoideae</taxon>
        <taxon>Cercideae</taxon>
        <taxon>Bauhiniinae</taxon>
        <taxon>Bauhinia</taxon>
    </lineage>
</organism>
<dbReference type="EMBL" id="CM039437">
    <property type="protein sequence ID" value="KAI4308550.1"/>
    <property type="molecule type" value="Genomic_DNA"/>
</dbReference>
<reference evidence="1 2" key="1">
    <citation type="journal article" date="2022" name="DNA Res.">
        <title>Chromosomal-level genome assembly of the orchid tree Bauhinia variegata (Leguminosae; Cercidoideae) supports the allotetraploid origin hypothesis of Bauhinia.</title>
        <authorList>
            <person name="Zhong Y."/>
            <person name="Chen Y."/>
            <person name="Zheng D."/>
            <person name="Pang J."/>
            <person name="Liu Y."/>
            <person name="Luo S."/>
            <person name="Meng S."/>
            <person name="Qian L."/>
            <person name="Wei D."/>
            <person name="Dai S."/>
            <person name="Zhou R."/>
        </authorList>
    </citation>
    <scope>NUCLEOTIDE SEQUENCE [LARGE SCALE GENOMIC DNA]</scope>
    <source>
        <strain evidence="1">BV-YZ2020</strain>
    </source>
</reference>
<accession>A0ACB9LG57</accession>